<comment type="function">
    <text evidence="9">Catalyzes the conversion of dihydroorotate to orotate.</text>
</comment>
<feature type="binding site" evidence="9">
    <location>
        <begin position="201"/>
        <end position="202"/>
    </location>
    <ligand>
        <name>substrate</name>
    </ligand>
</feature>
<dbReference type="RefSeq" id="WP_012676527.1">
    <property type="nucleotide sequence ID" value="NC_012440.1"/>
</dbReference>
<dbReference type="AlphaFoldDB" id="C0QU30"/>
<dbReference type="eggNOG" id="COG0167">
    <property type="taxonomic scope" value="Bacteria"/>
</dbReference>
<dbReference type="GO" id="GO:0005737">
    <property type="term" value="C:cytoplasm"/>
    <property type="evidence" value="ECO:0007669"/>
    <property type="project" value="UniProtKB-SubCell"/>
</dbReference>
<feature type="binding site" evidence="9">
    <location>
        <begin position="254"/>
        <end position="255"/>
    </location>
    <ligand>
        <name>FMN</name>
        <dbReference type="ChEBI" id="CHEBI:58210"/>
    </ligand>
</feature>
<dbReference type="InterPro" id="IPR050074">
    <property type="entry name" value="DHO_dehydrogenase"/>
</dbReference>
<feature type="binding site" evidence="9">
    <location>
        <position position="136"/>
    </location>
    <ligand>
        <name>FMN</name>
        <dbReference type="ChEBI" id="CHEBI:58210"/>
    </ligand>
</feature>
<name>C0QU30_PERMH</name>
<dbReference type="PANTHER" id="PTHR48109:SF1">
    <property type="entry name" value="DIHYDROOROTATE DEHYDROGENASE (FUMARATE)"/>
    <property type="match status" value="1"/>
</dbReference>
<dbReference type="PROSITE" id="PS00912">
    <property type="entry name" value="DHODEHASE_2"/>
    <property type="match status" value="1"/>
</dbReference>
<dbReference type="KEGG" id="pmx:PERMA_0405"/>
<evidence type="ECO:0000256" key="7">
    <source>
        <dbReference type="ARBA" id="ARBA00022975"/>
    </source>
</evidence>
<keyword evidence="12" id="KW-1185">Reference proteome</keyword>
<dbReference type="GO" id="GO:0006207">
    <property type="term" value="P:'de novo' pyrimidine nucleobase biosynthetic process"/>
    <property type="evidence" value="ECO:0007669"/>
    <property type="project" value="InterPro"/>
</dbReference>
<evidence type="ECO:0000256" key="4">
    <source>
        <dbReference type="ARBA" id="ARBA00022490"/>
    </source>
</evidence>
<feature type="binding site" evidence="9">
    <location>
        <position position="200"/>
    </location>
    <ligand>
        <name>FMN</name>
        <dbReference type="ChEBI" id="CHEBI:58210"/>
    </ligand>
</feature>
<comment type="cofactor">
    <cofactor evidence="9">
        <name>FMN</name>
        <dbReference type="ChEBI" id="CHEBI:58210"/>
    </cofactor>
    <text evidence="9">Binds 1 FMN per subunit.</text>
</comment>
<evidence type="ECO:0000256" key="1">
    <source>
        <dbReference type="ARBA" id="ARBA00004496"/>
    </source>
</evidence>
<evidence type="ECO:0000256" key="9">
    <source>
        <dbReference type="HAMAP-Rule" id="MF_00224"/>
    </source>
</evidence>
<evidence type="ECO:0000256" key="2">
    <source>
        <dbReference type="ARBA" id="ARBA00004725"/>
    </source>
</evidence>
<dbReference type="OrthoDB" id="9794954at2"/>
<dbReference type="GO" id="GO:0004152">
    <property type="term" value="F:dihydroorotate dehydrogenase activity"/>
    <property type="evidence" value="ECO:0007669"/>
    <property type="project" value="UniProtKB-UniRule"/>
</dbReference>
<feature type="binding site" evidence="9">
    <location>
        <position position="54"/>
    </location>
    <ligand>
        <name>substrate</name>
    </ligand>
</feature>
<sequence length="320" mass="34776">MEGKAVPLKDPLSYELFGIKFKNPVWTASGCFSYGLEVAQNLYDISELGAVVVKGLSYRPREGNPPQRIVETPCGMLNSIGLQNPGVEYFIKNILPQLREYDTVIVANVFGEDEDEYLKVAEVLNKADGVDLLELNVSCPNVKKGGIAFGSDPETLFNLVYRLKQVMEKPLLVKLSPNITDILDTATASVEAGADGLVLINTLLGMAIDIDKEEPIIGMRTGGLSGPAILPVAVRMIYQVYEKYGSSVPIIGVGGITTAQDALQHILAGAVSVQIGTANFYDPYSPLKVIKGLKEHLDKKGYDHFLQLVGKAHKIKIKEV</sequence>
<dbReference type="EC" id="1.3.-.-" evidence="9"/>
<dbReference type="Proteomes" id="UP000001366">
    <property type="component" value="Chromosome"/>
</dbReference>
<evidence type="ECO:0000313" key="11">
    <source>
        <dbReference type="EMBL" id="ACO04289.1"/>
    </source>
</evidence>
<dbReference type="InterPro" id="IPR013785">
    <property type="entry name" value="Aldolase_TIM"/>
</dbReference>
<organism evidence="11 12">
    <name type="scientific">Persephonella marina (strain DSM 14350 / EX-H1)</name>
    <dbReference type="NCBI Taxonomy" id="123214"/>
    <lineage>
        <taxon>Bacteria</taxon>
        <taxon>Pseudomonadati</taxon>
        <taxon>Aquificota</taxon>
        <taxon>Aquificia</taxon>
        <taxon>Aquificales</taxon>
        <taxon>Hydrogenothermaceae</taxon>
        <taxon>Persephonella</taxon>
    </lineage>
</organism>
<dbReference type="InterPro" id="IPR005720">
    <property type="entry name" value="Dihydroorotate_DH_cat"/>
</dbReference>
<dbReference type="GO" id="GO:0044205">
    <property type="term" value="P:'de novo' UMP biosynthetic process"/>
    <property type="evidence" value="ECO:0007669"/>
    <property type="project" value="UniProtKB-UniRule"/>
</dbReference>
<feature type="domain" description="Dihydroorotate dehydrogenase catalytic" evidence="10">
    <location>
        <begin position="12"/>
        <end position="297"/>
    </location>
</feature>
<dbReference type="HOGENOM" id="CLU_042042_0_0_0"/>
<accession>C0QU30</accession>
<dbReference type="PANTHER" id="PTHR48109">
    <property type="entry name" value="DIHYDROOROTATE DEHYDROGENASE (QUINONE), MITOCHONDRIAL-RELATED"/>
    <property type="match status" value="1"/>
</dbReference>
<evidence type="ECO:0000256" key="5">
    <source>
        <dbReference type="ARBA" id="ARBA00022630"/>
    </source>
</evidence>
<evidence type="ECO:0000256" key="6">
    <source>
        <dbReference type="ARBA" id="ARBA00022643"/>
    </source>
</evidence>
<dbReference type="InterPro" id="IPR049622">
    <property type="entry name" value="Dihydroorotate_DH_I"/>
</dbReference>
<comment type="subcellular location">
    <subcellularLocation>
        <location evidence="1 9">Cytoplasm</location>
    </subcellularLocation>
</comment>
<keyword evidence="7 9" id="KW-0665">Pyrimidine biosynthesis</keyword>
<feature type="binding site" evidence="9">
    <location>
        <position position="29"/>
    </location>
    <ligand>
        <name>FMN</name>
        <dbReference type="ChEBI" id="CHEBI:58210"/>
    </ligand>
</feature>
<keyword evidence="5 9" id="KW-0285">Flavoprotein</keyword>
<dbReference type="Pfam" id="PF01180">
    <property type="entry name" value="DHO_dh"/>
    <property type="match status" value="1"/>
</dbReference>
<dbReference type="CDD" id="cd04740">
    <property type="entry name" value="DHOD_1B_like"/>
    <property type="match status" value="1"/>
</dbReference>
<comment type="pathway">
    <text evidence="2 9">Pyrimidine metabolism; UMP biosynthesis via de novo pathway.</text>
</comment>
<keyword evidence="6 9" id="KW-0288">FMN</keyword>
<feature type="binding site" evidence="9">
    <location>
        <position position="136"/>
    </location>
    <ligand>
        <name>substrate</name>
    </ligand>
</feature>
<dbReference type="InterPro" id="IPR024920">
    <property type="entry name" value="Dihydroorotate_DH_1"/>
</dbReference>
<protein>
    <recommendedName>
        <fullName evidence="9">Dihydroorotate dehydrogenase</fullName>
        <shortName evidence="9">DHOD</shortName>
        <shortName evidence="9">DHODase</shortName>
        <shortName evidence="9">DHOdehase</shortName>
        <ecNumber evidence="9">1.3.-.-</ecNumber>
    </recommendedName>
</protein>
<dbReference type="STRING" id="123214.PERMA_0405"/>
<dbReference type="EMBL" id="CP001230">
    <property type="protein sequence ID" value="ACO04289.1"/>
    <property type="molecule type" value="Genomic_DNA"/>
</dbReference>
<keyword evidence="8 9" id="KW-0560">Oxidoreductase</keyword>
<reference evidence="11 12" key="1">
    <citation type="journal article" date="2009" name="J. Bacteriol.">
        <title>Complete and draft genome sequences of six members of the Aquificales.</title>
        <authorList>
            <person name="Reysenbach A.L."/>
            <person name="Hamamura N."/>
            <person name="Podar M."/>
            <person name="Griffiths E."/>
            <person name="Ferreira S."/>
            <person name="Hochstein R."/>
            <person name="Heidelberg J."/>
            <person name="Johnson J."/>
            <person name="Mead D."/>
            <person name="Pohorille A."/>
            <person name="Sarmiento M."/>
            <person name="Schweighofer K."/>
            <person name="Seshadri R."/>
            <person name="Voytek M.A."/>
        </authorList>
    </citation>
    <scope>NUCLEOTIDE SEQUENCE [LARGE SCALE GENOMIC DNA]</scope>
    <source>
        <strain evidence="12">DSM 14350 / EX-H1</strain>
    </source>
</reference>
<dbReference type="PIRSF" id="PIRSF000164">
    <property type="entry name" value="DHO_oxidase"/>
    <property type="match status" value="1"/>
</dbReference>
<dbReference type="InterPro" id="IPR033888">
    <property type="entry name" value="DHOD_1B"/>
</dbReference>
<evidence type="ECO:0000256" key="8">
    <source>
        <dbReference type="ARBA" id="ARBA00023002"/>
    </source>
</evidence>
<dbReference type="NCBIfam" id="TIGR01037">
    <property type="entry name" value="pyrD_sub1_fam"/>
    <property type="match status" value="1"/>
</dbReference>
<keyword evidence="4 9" id="KW-0963">Cytoplasm</keyword>
<feature type="binding site" evidence="9">
    <location>
        <position position="226"/>
    </location>
    <ligand>
        <name>FMN</name>
        <dbReference type="ChEBI" id="CHEBI:58210"/>
    </ligand>
</feature>
<evidence type="ECO:0000259" key="10">
    <source>
        <dbReference type="Pfam" id="PF01180"/>
    </source>
</evidence>
<dbReference type="InterPro" id="IPR012135">
    <property type="entry name" value="Dihydroorotate_DH_1_2"/>
</dbReference>
<comment type="similarity">
    <text evidence="3 9">Belongs to the dihydroorotate dehydrogenase family. Type 1 subfamily.</text>
</comment>
<feature type="active site" description="Nucleophile" evidence="9">
    <location>
        <position position="139"/>
    </location>
</feature>
<dbReference type="InterPro" id="IPR001295">
    <property type="entry name" value="Dihydroorotate_DH_CS"/>
</dbReference>
<feature type="binding site" evidence="9">
    <location>
        <begin position="54"/>
        <end position="55"/>
    </location>
    <ligand>
        <name>FMN</name>
        <dbReference type="ChEBI" id="CHEBI:58210"/>
    </ligand>
</feature>
<proteinExistence type="inferred from homology"/>
<dbReference type="PaxDb" id="123214-PERMA_0405"/>
<dbReference type="NCBIfam" id="NF005574">
    <property type="entry name" value="PRK07259.1"/>
    <property type="match status" value="1"/>
</dbReference>
<dbReference type="FunFam" id="3.20.20.70:FF:000027">
    <property type="entry name" value="Dihydropyrimidine dehydrogenase [NADP(+)]"/>
    <property type="match status" value="1"/>
</dbReference>
<evidence type="ECO:0000313" key="12">
    <source>
        <dbReference type="Proteomes" id="UP000001366"/>
    </source>
</evidence>
<dbReference type="Gene3D" id="3.20.20.70">
    <property type="entry name" value="Aldolase class I"/>
    <property type="match status" value="1"/>
</dbReference>
<gene>
    <name evidence="9" type="primary">pyrD</name>
    <name evidence="11" type="ordered locus">PERMA_0405</name>
</gene>
<dbReference type="HAMAP" id="MF_00224">
    <property type="entry name" value="DHO_dh_type1"/>
    <property type="match status" value="1"/>
</dbReference>
<feature type="binding site" evidence="9">
    <location>
        <position position="108"/>
    </location>
    <ligand>
        <name>FMN</name>
        <dbReference type="ChEBI" id="CHEBI:58210"/>
    </ligand>
</feature>
<feature type="binding site" evidence="9">
    <location>
        <begin position="78"/>
        <end position="82"/>
    </location>
    <ligand>
        <name>substrate</name>
    </ligand>
</feature>
<comment type="catalytic activity">
    <reaction evidence="9">
        <text>(S)-dihydroorotate + A = orotate + AH2</text>
        <dbReference type="Rhea" id="RHEA:18073"/>
        <dbReference type="ChEBI" id="CHEBI:13193"/>
        <dbReference type="ChEBI" id="CHEBI:17499"/>
        <dbReference type="ChEBI" id="CHEBI:30839"/>
        <dbReference type="ChEBI" id="CHEBI:30864"/>
    </reaction>
</comment>
<dbReference type="SUPFAM" id="SSF51395">
    <property type="entry name" value="FMN-linked oxidoreductases"/>
    <property type="match status" value="1"/>
</dbReference>
<dbReference type="UniPathway" id="UPA00070"/>
<feature type="binding site" evidence="9">
    <location>
        <begin position="276"/>
        <end position="277"/>
    </location>
    <ligand>
        <name>FMN</name>
        <dbReference type="ChEBI" id="CHEBI:58210"/>
    </ligand>
</feature>
<evidence type="ECO:0000256" key="3">
    <source>
        <dbReference type="ARBA" id="ARBA00008008"/>
    </source>
</evidence>
<feature type="binding site" evidence="9">
    <location>
        <position position="174"/>
    </location>
    <ligand>
        <name>FMN</name>
        <dbReference type="ChEBI" id="CHEBI:58210"/>
    </ligand>
</feature>